<evidence type="ECO:0000259" key="11">
    <source>
        <dbReference type="Pfam" id="PF01094"/>
    </source>
</evidence>
<proteinExistence type="predicted"/>
<evidence type="ECO:0000256" key="7">
    <source>
        <dbReference type="ARBA" id="ARBA00023136"/>
    </source>
</evidence>
<protein>
    <submittedName>
        <fullName evidence="12">Extracellular calcium-sensing receptor-like</fullName>
    </submittedName>
</protein>
<keyword evidence="5" id="KW-1133">Transmembrane helix</keyword>
<reference evidence="12" key="1">
    <citation type="submission" date="2018-07" db="EMBL/GenBank/DDBJ databases">
        <title>Comparative genomics of catfishes provides insights into carnivory and benthic adaptation.</title>
        <authorList>
            <person name="Zhang Y."/>
            <person name="Wang D."/>
            <person name="Peng Z."/>
            <person name="Zheng S."/>
            <person name="Shao F."/>
            <person name="Tao W."/>
        </authorList>
    </citation>
    <scope>NUCLEOTIDE SEQUENCE</scope>
    <source>
        <strain evidence="12">Chongqing</strain>
    </source>
</reference>
<dbReference type="InterPro" id="IPR000337">
    <property type="entry name" value="GPCR_3"/>
</dbReference>
<dbReference type="EMBL" id="MU567224">
    <property type="protein sequence ID" value="KAI5611327.1"/>
    <property type="molecule type" value="Genomic_DNA"/>
</dbReference>
<keyword evidence="3" id="KW-0812">Transmembrane</keyword>
<keyword evidence="8 12" id="KW-0675">Receptor</keyword>
<dbReference type="PRINTS" id="PR00248">
    <property type="entry name" value="GPCRMGR"/>
</dbReference>
<dbReference type="InterPro" id="IPR000068">
    <property type="entry name" value="GPCR_3_Ca_sens_rcpt-rel"/>
</dbReference>
<evidence type="ECO:0000256" key="6">
    <source>
        <dbReference type="ARBA" id="ARBA00023040"/>
    </source>
</evidence>
<dbReference type="Pfam" id="PF01094">
    <property type="entry name" value="ANF_receptor"/>
    <property type="match status" value="1"/>
</dbReference>
<dbReference type="PANTHER" id="PTHR24061:SF528">
    <property type="entry name" value="C-FAMILY ODORANT RECEPTOR OLFCD2-RELATED"/>
    <property type="match status" value="1"/>
</dbReference>
<evidence type="ECO:0000256" key="3">
    <source>
        <dbReference type="ARBA" id="ARBA00022692"/>
    </source>
</evidence>
<dbReference type="SUPFAM" id="SSF53822">
    <property type="entry name" value="Periplasmic binding protein-like I"/>
    <property type="match status" value="1"/>
</dbReference>
<evidence type="ECO:0000313" key="12">
    <source>
        <dbReference type="EMBL" id="KAI5611327.1"/>
    </source>
</evidence>
<feature type="domain" description="Receptor ligand binding region" evidence="11">
    <location>
        <begin position="20"/>
        <end position="360"/>
    </location>
</feature>
<comment type="caution">
    <text evidence="12">The sequence shown here is derived from an EMBL/GenBank/DDBJ whole genome shotgun (WGS) entry which is preliminary data.</text>
</comment>
<evidence type="ECO:0000313" key="13">
    <source>
        <dbReference type="Proteomes" id="UP001205998"/>
    </source>
</evidence>
<evidence type="ECO:0000256" key="4">
    <source>
        <dbReference type="ARBA" id="ARBA00022729"/>
    </source>
</evidence>
<dbReference type="GO" id="GO:0004930">
    <property type="term" value="F:G protein-coupled receptor activity"/>
    <property type="evidence" value="ECO:0007669"/>
    <property type="project" value="UniProtKB-KW"/>
</dbReference>
<dbReference type="InterPro" id="IPR001828">
    <property type="entry name" value="ANF_lig-bd_rcpt"/>
</dbReference>
<accession>A0AAD5A800</accession>
<keyword evidence="6" id="KW-0297">G-protein coupled receptor</keyword>
<gene>
    <name evidence="12" type="ORF">C0J50_4850</name>
</gene>
<dbReference type="AlphaFoldDB" id="A0AAD5A800"/>
<dbReference type="PRINTS" id="PR00592">
    <property type="entry name" value="CASENSINGR"/>
</dbReference>
<dbReference type="PANTHER" id="PTHR24061">
    <property type="entry name" value="CALCIUM-SENSING RECEPTOR-RELATED"/>
    <property type="match status" value="1"/>
</dbReference>
<dbReference type="GO" id="GO:0005886">
    <property type="term" value="C:plasma membrane"/>
    <property type="evidence" value="ECO:0007669"/>
    <property type="project" value="UniProtKB-SubCell"/>
</dbReference>
<organism evidence="12 13">
    <name type="scientific">Silurus asotus</name>
    <name type="common">Amur catfish</name>
    <name type="synonym">Parasilurus asotus</name>
    <dbReference type="NCBI Taxonomy" id="30991"/>
    <lineage>
        <taxon>Eukaryota</taxon>
        <taxon>Metazoa</taxon>
        <taxon>Chordata</taxon>
        <taxon>Craniata</taxon>
        <taxon>Vertebrata</taxon>
        <taxon>Euteleostomi</taxon>
        <taxon>Actinopterygii</taxon>
        <taxon>Neopterygii</taxon>
        <taxon>Teleostei</taxon>
        <taxon>Ostariophysi</taxon>
        <taxon>Siluriformes</taxon>
        <taxon>Siluridae</taxon>
        <taxon>Silurus</taxon>
    </lineage>
</organism>
<keyword evidence="2" id="KW-1003">Cell membrane</keyword>
<keyword evidence="9" id="KW-0325">Glycoprotein</keyword>
<dbReference type="FunFam" id="3.40.50.2300:FF:000016">
    <property type="entry name" value="Taste 1 receptor member 2"/>
    <property type="match status" value="1"/>
</dbReference>
<keyword evidence="7" id="KW-0472">Membrane</keyword>
<dbReference type="InterPro" id="IPR028082">
    <property type="entry name" value="Peripla_BP_I"/>
</dbReference>
<evidence type="ECO:0000256" key="8">
    <source>
        <dbReference type="ARBA" id="ARBA00023170"/>
    </source>
</evidence>
<evidence type="ECO:0000256" key="9">
    <source>
        <dbReference type="ARBA" id="ARBA00023180"/>
    </source>
</evidence>
<evidence type="ECO:0000256" key="10">
    <source>
        <dbReference type="ARBA" id="ARBA00023224"/>
    </source>
</evidence>
<evidence type="ECO:0000256" key="2">
    <source>
        <dbReference type="ARBA" id="ARBA00022475"/>
    </source>
</evidence>
<dbReference type="Gene3D" id="3.40.50.2300">
    <property type="match status" value="2"/>
</dbReference>
<name>A0AAD5A800_SILAS</name>
<evidence type="ECO:0000256" key="5">
    <source>
        <dbReference type="ARBA" id="ARBA00022989"/>
    </source>
</evidence>
<sequence>MPAINCLSLDVRAFQYSQTLMFALEEINNSSSLLPGVSLGFKIFDTCNSAALGVKGAMALLNGNENSISDQGCTKPAQVQAIIGETFSSVSMAIAKSIGPFSIPLISYYSTCECLSDKRIYPSFLRTIPSDYYQTLALAEMIKHFGWTWVGAIRRDDDYGNNGMATFTKIAEQLGICLEYSLPFFRTYSQERVLRIVEQIKSSTSRVIVGFLTPWDLEILLQVFAEHNITGYQWVGSEAWIADLIATTLDKSNILQGAIGLAIPKATVTGLKDFILDVKPLKAVGSGIFMELWESLFSCTYAVQNKPENRPACTGEEKLSEVENNFIDMSLMPIFSNVYKAVYAIAHTLHQLLGCKETCPVKKQPDPFTCYIIIMKPERNTKKQLMGKDWWRHYSHQPHDESAYRQEIQELAVWCNHHNLELNMFKTVEMNVDFGRNPPALPPLTIMNSTVATVE</sequence>
<comment type="subcellular location">
    <subcellularLocation>
        <location evidence="1">Cell membrane</location>
        <topology evidence="1">Multi-pass membrane protein</topology>
    </subcellularLocation>
</comment>
<keyword evidence="4" id="KW-0732">Signal</keyword>
<keyword evidence="10" id="KW-0807">Transducer</keyword>
<dbReference type="Proteomes" id="UP001205998">
    <property type="component" value="Unassembled WGS sequence"/>
</dbReference>
<keyword evidence="13" id="KW-1185">Reference proteome</keyword>
<evidence type="ECO:0000256" key="1">
    <source>
        <dbReference type="ARBA" id="ARBA00004651"/>
    </source>
</evidence>